<dbReference type="InterPro" id="IPR013538">
    <property type="entry name" value="ASHA1/2-like_C"/>
</dbReference>
<dbReference type="Pfam" id="PF08327">
    <property type="entry name" value="AHSA1"/>
    <property type="match status" value="1"/>
</dbReference>
<name>A0A934MKF1_9HYPH</name>
<comment type="caution">
    <text evidence="3">The sequence shown here is derived from an EMBL/GenBank/DDBJ whole genome shotgun (WGS) entry which is preliminary data.</text>
</comment>
<proteinExistence type="inferred from homology"/>
<dbReference type="InterPro" id="IPR023393">
    <property type="entry name" value="START-like_dom_sf"/>
</dbReference>
<keyword evidence="4" id="KW-1185">Reference proteome</keyword>
<gene>
    <name evidence="3" type="ORF">JEQ47_10185</name>
</gene>
<feature type="domain" description="Activator of Hsp90 ATPase homologue 1/2-like C-terminal" evidence="2">
    <location>
        <begin position="28"/>
        <end position="159"/>
    </location>
</feature>
<reference evidence="3" key="1">
    <citation type="submission" date="2020-12" db="EMBL/GenBank/DDBJ databases">
        <title>Devosia sp. MSA67 isolated from Mo River.</title>
        <authorList>
            <person name="Ma F."/>
            <person name="Zi Z."/>
        </authorList>
    </citation>
    <scope>NUCLEOTIDE SEQUENCE</scope>
    <source>
        <strain evidence="3">MSA67</strain>
    </source>
</reference>
<dbReference type="Proteomes" id="UP000602124">
    <property type="component" value="Unassembled WGS sequence"/>
</dbReference>
<evidence type="ECO:0000259" key="2">
    <source>
        <dbReference type="Pfam" id="PF08327"/>
    </source>
</evidence>
<sequence>MNDQSFPNPFKTELPDDQPLIIMSRTFDAPLALVWKVWTEMEHVGQWWGFGNNTVIEYDVRPRGKWRIDSLSPDGTKWTMFGTYLAVEPKSLIRNTFVVDGMAPEDERYYEEHQFEERDGKTFYRSISNFPDIAMRNGVVDTGMEWGANVSMVQFDAILERLKAE</sequence>
<accession>A0A934MKF1</accession>
<comment type="similarity">
    <text evidence="1">Belongs to the AHA1 family.</text>
</comment>
<evidence type="ECO:0000313" key="4">
    <source>
        <dbReference type="Proteomes" id="UP000602124"/>
    </source>
</evidence>
<evidence type="ECO:0000313" key="3">
    <source>
        <dbReference type="EMBL" id="MBJ3785088.1"/>
    </source>
</evidence>
<dbReference type="SUPFAM" id="SSF55961">
    <property type="entry name" value="Bet v1-like"/>
    <property type="match status" value="1"/>
</dbReference>
<dbReference type="Gene3D" id="3.30.530.20">
    <property type="match status" value="1"/>
</dbReference>
<dbReference type="RefSeq" id="WP_198876291.1">
    <property type="nucleotide sequence ID" value="NZ_JAEKMH010000002.1"/>
</dbReference>
<evidence type="ECO:0000256" key="1">
    <source>
        <dbReference type="ARBA" id="ARBA00006817"/>
    </source>
</evidence>
<dbReference type="AlphaFoldDB" id="A0A934MKF1"/>
<organism evidence="3 4">
    <name type="scientific">Devosia sediminis</name>
    <dbReference type="NCBI Taxonomy" id="2798801"/>
    <lineage>
        <taxon>Bacteria</taxon>
        <taxon>Pseudomonadati</taxon>
        <taxon>Pseudomonadota</taxon>
        <taxon>Alphaproteobacteria</taxon>
        <taxon>Hyphomicrobiales</taxon>
        <taxon>Devosiaceae</taxon>
        <taxon>Devosia</taxon>
    </lineage>
</organism>
<dbReference type="EMBL" id="JAEKMH010000002">
    <property type="protein sequence ID" value="MBJ3785088.1"/>
    <property type="molecule type" value="Genomic_DNA"/>
</dbReference>
<protein>
    <submittedName>
        <fullName evidence="3">SRPBCC domain-containing protein</fullName>
    </submittedName>
</protein>